<dbReference type="AlphaFoldDB" id="A0A917QFH7"/>
<reference evidence="1" key="2">
    <citation type="submission" date="2020-09" db="EMBL/GenBank/DDBJ databases">
        <authorList>
            <person name="Sun Q."/>
            <person name="Ohkuma M."/>
        </authorList>
    </citation>
    <scope>NUCLEOTIDE SEQUENCE</scope>
    <source>
        <strain evidence="1">JCM 3035</strain>
    </source>
</reference>
<protein>
    <submittedName>
        <fullName evidence="1">Uncharacterized protein</fullName>
    </submittedName>
</protein>
<comment type="caution">
    <text evidence="1">The sequence shown here is derived from an EMBL/GenBank/DDBJ whole genome shotgun (WGS) entry which is preliminary data.</text>
</comment>
<proteinExistence type="predicted"/>
<dbReference type="Proteomes" id="UP000637788">
    <property type="component" value="Unassembled WGS sequence"/>
</dbReference>
<gene>
    <name evidence="1" type="ORF">GCM10010094_05560</name>
</gene>
<evidence type="ECO:0000313" key="2">
    <source>
        <dbReference type="Proteomes" id="UP000637788"/>
    </source>
</evidence>
<evidence type="ECO:0000313" key="1">
    <source>
        <dbReference type="EMBL" id="GGK48266.1"/>
    </source>
</evidence>
<keyword evidence="2" id="KW-1185">Reference proteome</keyword>
<reference evidence="1" key="1">
    <citation type="journal article" date="2014" name="Int. J. Syst. Evol. Microbiol.">
        <title>Complete genome sequence of Corynebacterium casei LMG S-19264T (=DSM 44701T), isolated from a smear-ripened cheese.</title>
        <authorList>
            <consortium name="US DOE Joint Genome Institute (JGI-PGF)"/>
            <person name="Walter F."/>
            <person name="Albersmeier A."/>
            <person name="Kalinowski J."/>
            <person name="Ruckert C."/>
        </authorList>
    </citation>
    <scope>NUCLEOTIDE SEQUENCE</scope>
    <source>
        <strain evidence="1">JCM 3035</strain>
    </source>
</reference>
<accession>A0A917QFH7</accession>
<name>A0A917QFH7_9ACTN</name>
<dbReference type="RefSeq" id="WP_189320262.1">
    <property type="nucleotide sequence ID" value="NZ_BMPQ01000001.1"/>
</dbReference>
<sequence>MGRPTTSTPLPGGTKVLSIGLHPRTLDYSRMPDGVDEAVFTARIEAANATLREAGFDAVVCLIDTSPDRAEETVREQLQEYAFGVAMIGGGVRMLPENTLLFERLVNVLTEAAPGIRLCFNTTPEDTVEALRRWIQT</sequence>
<dbReference type="EMBL" id="BMPQ01000001">
    <property type="protein sequence ID" value="GGK48266.1"/>
    <property type="molecule type" value="Genomic_DNA"/>
</dbReference>
<organism evidence="1 2">
    <name type="scientific">Streptomyces flaveus</name>
    <dbReference type="NCBI Taxonomy" id="66370"/>
    <lineage>
        <taxon>Bacteria</taxon>
        <taxon>Bacillati</taxon>
        <taxon>Actinomycetota</taxon>
        <taxon>Actinomycetes</taxon>
        <taxon>Kitasatosporales</taxon>
        <taxon>Streptomycetaceae</taxon>
        <taxon>Streptomyces</taxon>
        <taxon>Streptomyces aurantiacus group</taxon>
    </lineage>
</organism>